<evidence type="ECO:0000313" key="1">
    <source>
        <dbReference type="EMBL" id="CAB4185271.1"/>
    </source>
</evidence>
<protein>
    <submittedName>
        <fullName evidence="2">Uncharacterized protein</fullName>
    </submittedName>
</protein>
<gene>
    <name evidence="1" type="ORF">UFOVP1127_43</name>
    <name evidence="2" type="ORF">UFOVP1242_31</name>
    <name evidence="3" type="ORF">UFOVP1492_91</name>
    <name evidence="4" type="ORF">UFOVP1580_120</name>
</gene>
<evidence type="ECO:0000313" key="4">
    <source>
        <dbReference type="EMBL" id="CAB5231617.1"/>
    </source>
</evidence>
<proteinExistence type="predicted"/>
<dbReference type="EMBL" id="LR797075">
    <property type="protein sequence ID" value="CAB4185271.1"/>
    <property type="molecule type" value="Genomic_DNA"/>
</dbReference>
<reference evidence="2" key="1">
    <citation type="submission" date="2020-05" db="EMBL/GenBank/DDBJ databases">
        <authorList>
            <person name="Chiriac C."/>
            <person name="Salcher M."/>
            <person name="Ghai R."/>
            <person name="Kavagutti S V."/>
        </authorList>
    </citation>
    <scope>NUCLEOTIDE SEQUENCE</scope>
</reference>
<evidence type="ECO:0000313" key="3">
    <source>
        <dbReference type="EMBL" id="CAB4217794.1"/>
    </source>
</evidence>
<sequence>MAQQLLWSWTDDDSTFNLNRRDVGILEPGLYRGFDASLPGSMTLSLVHTVNGALHIEIDLSPVPNIGVVLSRQGVVVKEDAAILLVISPNNSANPRIDLIVMLHEYVEVSGGQPATYAVIQGTASATPVPPFLNDPARQVILGELYLPGNTTALNAEGVVYTKALPPMLGADATIMRTTLKQHSLATKQFSGVRFDAQGLDYSGGTKIASAEVLRNIYHLPYVAPTALEIVSLTLPSQPGHWFNIYFENNVILKTTGNLLLADSSGDVYIEAGEMVTVLNLSSLTPFFSPTNSYLVFRGGQANRSNDNKFYKMQSFTKGTPVAGPGAGSINLQASGNSFTLEVAADYDLNWIKKTTTNTSGIVTHNSGTVVLLQVFDTRVGSPPPIVLKAKHAAASPPTDYKPIWCPNLADYVLKSGDWLMLVEYDDYWRLVNVFGGGQNNLQWWIDNFSAQVESVVESKELQFTKLQSWDWASLPTENFDVLSKSVWITDEANGFHIEMPWAEEVWDIKILRSGVPVAVQKGTWVALKLNLNTGLPGADSFIRTGGSTNIFCVDKSVSVRTVKVVPGGVYIFIKTDTKWELVSYSQLQGVQLLAHDVTLADHAVLIAEKADIIQEDWHYVGTGGGEPAFQSDFSNALGLTARVRFMKDNFGFVRLTGRVSKASGYTFGNLIFTLPIGYRPDHQIGLIAGAWEGTGFMSSTAITIFTNGEVWWSGGATWPAANDVDFDTIPTFQAA</sequence>
<dbReference type="EMBL" id="LR798430">
    <property type="protein sequence ID" value="CAB5231617.1"/>
    <property type="molecule type" value="Genomic_DNA"/>
</dbReference>
<evidence type="ECO:0000313" key="2">
    <source>
        <dbReference type="EMBL" id="CAB4193151.1"/>
    </source>
</evidence>
<accession>A0A6J5RHX2</accession>
<name>A0A6J5RHX2_9CAUD</name>
<dbReference type="EMBL" id="LR797450">
    <property type="protein sequence ID" value="CAB4217794.1"/>
    <property type="molecule type" value="Genomic_DNA"/>
</dbReference>
<organism evidence="2">
    <name type="scientific">uncultured Caudovirales phage</name>
    <dbReference type="NCBI Taxonomy" id="2100421"/>
    <lineage>
        <taxon>Viruses</taxon>
        <taxon>Duplodnaviria</taxon>
        <taxon>Heunggongvirae</taxon>
        <taxon>Uroviricota</taxon>
        <taxon>Caudoviricetes</taxon>
        <taxon>Peduoviridae</taxon>
        <taxon>Maltschvirus</taxon>
        <taxon>Maltschvirus maltsch</taxon>
    </lineage>
</organism>
<dbReference type="EMBL" id="LR797197">
    <property type="protein sequence ID" value="CAB4193151.1"/>
    <property type="molecule type" value="Genomic_DNA"/>
</dbReference>